<dbReference type="GO" id="GO:0003677">
    <property type="term" value="F:DNA binding"/>
    <property type="evidence" value="ECO:0007669"/>
    <property type="project" value="UniProtKB-KW"/>
</dbReference>
<evidence type="ECO:0000256" key="3">
    <source>
        <dbReference type="ARBA" id="ARBA00022759"/>
    </source>
</evidence>
<keyword evidence="6 8" id="KW-0051">Antiviral defense</keyword>
<dbReference type="Gene3D" id="3.100.10.20">
    <property type="entry name" value="CRISPR-associated endonuclease Cas1, N-terminal domain"/>
    <property type="match status" value="1"/>
</dbReference>
<organism evidence="9 10">
    <name type="scientific">Bifidobacterium scardovii</name>
    <dbReference type="NCBI Taxonomy" id="158787"/>
    <lineage>
        <taxon>Bacteria</taxon>
        <taxon>Bacillati</taxon>
        <taxon>Actinomycetota</taxon>
        <taxon>Actinomycetes</taxon>
        <taxon>Bifidobacteriales</taxon>
        <taxon>Bifidobacteriaceae</taxon>
        <taxon>Bifidobacterium</taxon>
    </lineage>
</organism>
<evidence type="ECO:0000256" key="4">
    <source>
        <dbReference type="ARBA" id="ARBA00022801"/>
    </source>
</evidence>
<dbReference type="OrthoDB" id="9777847at2"/>
<gene>
    <name evidence="8" type="primary">cas1</name>
    <name evidence="9" type="ORF">BSCA_0822</name>
</gene>
<sequence length="363" mass="40210">MADIPGVRPPELTSLVRVQDRLTFLYAEHCVVNRADNAVTVTDARGTVYVPAAALGVLMLGPGSNITYAAICLLAESRSTCIWVGERGVRYYCHGASLAQSTRLLEAQARLVSSERTRVKVARRMYAMRFPNERTDGLTMQQLLGKEGTRVRRAYERESQRTGVSWSGRSYKTTDFDDADEVNRALSAANTALYGVVHAVIVALGCSPGLGFVHARNERSFVYDIADLYKVDITIPLAFDLVADQVADVAVAARRGMRDRMKDGKFMQRCVRDVRSLLLEPDRAAVESLEVEDLTTKLWAGASGFMDSGKNYSRDTEDVVTEAYATDASAATLDEFDTFYDDESTVNDSVREDFRAMRNEESS</sequence>
<comment type="subunit">
    <text evidence="8">Homodimer, forms a heterotetramer with a Cas2 homodimer.</text>
</comment>
<dbReference type="InterPro" id="IPR050646">
    <property type="entry name" value="Cas1"/>
</dbReference>
<dbReference type="GO" id="GO:0046872">
    <property type="term" value="F:metal ion binding"/>
    <property type="evidence" value="ECO:0007669"/>
    <property type="project" value="UniProtKB-UniRule"/>
</dbReference>
<dbReference type="InterPro" id="IPR019851">
    <property type="entry name" value="CRISPR-assoc_Cas1_ECOLI"/>
</dbReference>
<name>A0A087DGW7_9BIFI</name>
<keyword evidence="1 8" id="KW-0540">Nuclease</keyword>
<dbReference type="PANTHER" id="PTHR34353:SF3">
    <property type="entry name" value="CRISPR-ASSOCIATED ENDONUCLEASE CAS1"/>
    <property type="match status" value="1"/>
</dbReference>
<keyword evidence="3 8" id="KW-0255">Endonuclease</keyword>
<dbReference type="GO" id="GO:0004520">
    <property type="term" value="F:DNA endonuclease activity"/>
    <property type="evidence" value="ECO:0007669"/>
    <property type="project" value="InterPro"/>
</dbReference>
<dbReference type="EMBL" id="JGZO01000006">
    <property type="protein sequence ID" value="KFI94767.1"/>
    <property type="molecule type" value="Genomic_DNA"/>
</dbReference>
<dbReference type="InterPro" id="IPR002729">
    <property type="entry name" value="CRISPR-assoc_Cas1"/>
</dbReference>
<protein>
    <recommendedName>
        <fullName evidence="8">CRISPR-associated endonuclease Cas1</fullName>
        <ecNumber evidence="8">3.1.-.-</ecNumber>
    </recommendedName>
</protein>
<dbReference type="NCBIfam" id="TIGR00287">
    <property type="entry name" value="cas1"/>
    <property type="match status" value="1"/>
</dbReference>
<comment type="function">
    <text evidence="8">CRISPR (clustered regularly interspaced short palindromic repeat), is an adaptive immune system that provides protection against mobile genetic elements (viruses, transposable elements and conjugative plasmids). CRISPR clusters contain spacers, sequences complementary to antecedent mobile elements, and target invading nucleic acids. CRISPR clusters are transcribed and processed into CRISPR RNA (crRNA). Acts as a dsDNA endonuclease. Involved in the integration of spacer DNA into the CRISPR cassette.</text>
</comment>
<keyword evidence="7 8" id="KW-0238">DNA-binding</keyword>
<dbReference type="Gene3D" id="1.20.120.920">
    <property type="entry name" value="CRISPR-associated endonuclease Cas1, C-terminal domain"/>
    <property type="match status" value="1"/>
</dbReference>
<evidence type="ECO:0000256" key="8">
    <source>
        <dbReference type="HAMAP-Rule" id="MF_01470"/>
    </source>
</evidence>
<dbReference type="NCBIfam" id="TIGR03638">
    <property type="entry name" value="cas1_ECOLI"/>
    <property type="match status" value="1"/>
</dbReference>
<dbReference type="GO" id="GO:0043571">
    <property type="term" value="P:maintenance of CRISPR repeat elements"/>
    <property type="evidence" value="ECO:0007669"/>
    <property type="project" value="UniProtKB-UniRule"/>
</dbReference>
<dbReference type="GO" id="GO:0016787">
    <property type="term" value="F:hydrolase activity"/>
    <property type="evidence" value="ECO:0007669"/>
    <property type="project" value="UniProtKB-KW"/>
</dbReference>
<feature type="binding site" evidence="8">
    <location>
        <position position="214"/>
    </location>
    <ligand>
        <name>Mn(2+)</name>
        <dbReference type="ChEBI" id="CHEBI:29035"/>
    </ligand>
</feature>
<dbReference type="GeneID" id="85166384"/>
<evidence type="ECO:0000256" key="2">
    <source>
        <dbReference type="ARBA" id="ARBA00022723"/>
    </source>
</evidence>
<dbReference type="RefSeq" id="WP_081892919.1">
    <property type="nucleotide sequence ID" value="NZ_CAUPKV010000021.1"/>
</dbReference>
<dbReference type="EC" id="3.1.-.-" evidence="8"/>
<dbReference type="CDD" id="cd09719">
    <property type="entry name" value="Cas1_I-E"/>
    <property type="match status" value="1"/>
</dbReference>
<dbReference type="AlphaFoldDB" id="A0A087DGW7"/>
<feature type="binding site" evidence="8">
    <location>
        <position position="227"/>
    </location>
    <ligand>
        <name>Mn(2+)</name>
        <dbReference type="ChEBI" id="CHEBI:29035"/>
    </ligand>
</feature>
<evidence type="ECO:0000313" key="9">
    <source>
        <dbReference type="EMBL" id="KFI94767.1"/>
    </source>
</evidence>
<dbReference type="Proteomes" id="UP000029033">
    <property type="component" value="Unassembled WGS sequence"/>
</dbReference>
<keyword evidence="4 8" id="KW-0378">Hydrolase</keyword>
<accession>A0A087DGW7</accession>
<feature type="binding site" evidence="8">
    <location>
        <position position="147"/>
    </location>
    <ligand>
        <name>Mn(2+)</name>
        <dbReference type="ChEBI" id="CHEBI:29035"/>
    </ligand>
</feature>
<dbReference type="HAMAP" id="MF_01470">
    <property type="entry name" value="Cas1"/>
    <property type="match status" value="1"/>
</dbReference>
<keyword evidence="8" id="KW-0464">Manganese</keyword>
<proteinExistence type="inferred from homology"/>
<keyword evidence="2 8" id="KW-0479">Metal-binding</keyword>
<comment type="similarity">
    <text evidence="8">Belongs to the CRISPR-associated endonuclease Cas1 family.</text>
</comment>
<keyword evidence="10" id="KW-1185">Reference proteome</keyword>
<dbReference type="InterPro" id="IPR042211">
    <property type="entry name" value="CRISPR-assoc_Cas1_N"/>
</dbReference>
<dbReference type="GO" id="GO:0051607">
    <property type="term" value="P:defense response to virus"/>
    <property type="evidence" value="ECO:0007669"/>
    <property type="project" value="UniProtKB-UniRule"/>
</dbReference>
<evidence type="ECO:0000313" key="10">
    <source>
        <dbReference type="Proteomes" id="UP000029033"/>
    </source>
</evidence>
<comment type="caution">
    <text evidence="9">The sequence shown here is derived from an EMBL/GenBank/DDBJ whole genome shotgun (WGS) entry which is preliminary data.</text>
</comment>
<evidence type="ECO:0000256" key="6">
    <source>
        <dbReference type="ARBA" id="ARBA00023118"/>
    </source>
</evidence>
<dbReference type="PANTHER" id="PTHR34353">
    <property type="entry name" value="CRISPR-ASSOCIATED ENDONUCLEASE CAS1 1"/>
    <property type="match status" value="1"/>
</dbReference>
<dbReference type="eggNOG" id="COG1518">
    <property type="taxonomic scope" value="Bacteria"/>
</dbReference>
<evidence type="ECO:0000256" key="1">
    <source>
        <dbReference type="ARBA" id="ARBA00022722"/>
    </source>
</evidence>
<evidence type="ECO:0000256" key="7">
    <source>
        <dbReference type="ARBA" id="ARBA00023125"/>
    </source>
</evidence>
<dbReference type="STRING" id="158787.BSCA_0822"/>
<comment type="cofactor">
    <cofactor evidence="8">
        <name>Mg(2+)</name>
        <dbReference type="ChEBI" id="CHEBI:18420"/>
    </cofactor>
    <cofactor evidence="8">
        <name>Mn(2+)</name>
        <dbReference type="ChEBI" id="CHEBI:29035"/>
    </cofactor>
</comment>
<evidence type="ECO:0000256" key="5">
    <source>
        <dbReference type="ARBA" id="ARBA00022842"/>
    </source>
</evidence>
<dbReference type="Pfam" id="PF01867">
    <property type="entry name" value="Cas_Cas1"/>
    <property type="match status" value="2"/>
</dbReference>
<keyword evidence="5 8" id="KW-0460">Magnesium</keyword>
<dbReference type="InterPro" id="IPR042206">
    <property type="entry name" value="CRISPR-assoc_Cas1_C"/>
</dbReference>
<reference evidence="9 10" key="1">
    <citation type="submission" date="2014-03" db="EMBL/GenBank/DDBJ databases">
        <title>Genomics of Bifidobacteria.</title>
        <authorList>
            <person name="Ventura M."/>
            <person name="Milani C."/>
            <person name="Lugli G.A."/>
        </authorList>
    </citation>
    <scope>NUCLEOTIDE SEQUENCE [LARGE SCALE GENOMIC DNA]</scope>
    <source>
        <strain evidence="9 10">LMG 21589</strain>
    </source>
</reference>
<dbReference type="InterPro" id="IPR033641">
    <property type="entry name" value="Cas1_I-E"/>
</dbReference>